<dbReference type="AlphaFoldDB" id="A9GT32"/>
<reference evidence="1 2" key="1">
    <citation type="journal article" date="2007" name="Nat. Biotechnol.">
        <title>Complete genome sequence of the myxobacterium Sorangium cellulosum.</title>
        <authorList>
            <person name="Schneiker S."/>
            <person name="Perlova O."/>
            <person name="Kaiser O."/>
            <person name="Gerth K."/>
            <person name="Alici A."/>
            <person name="Altmeyer M.O."/>
            <person name="Bartels D."/>
            <person name="Bekel T."/>
            <person name="Beyer S."/>
            <person name="Bode E."/>
            <person name="Bode H.B."/>
            <person name="Bolten C.J."/>
            <person name="Choudhuri J.V."/>
            <person name="Doss S."/>
            <person name="Elnakady Y.A."/>
            <person name="Frank B."/>
            <person name="Gaigalat L."/>
            <person name="Goesmann A."/>
            <person name="Groeger C."/>
            <person name="Gross F."/>
            <person name="Jelsbak L."/>
            <person name="Jelsbak L."/>
            <person name="Kalinowski J."/>
            <person name="Kegler C."/>
            <person name="Knauber T."/>
            <person name="Konietzny S."/>
            <person name="Kopp M."/>
            <person name="Krause L."/>
            <person name="Krug D."/>
            <person name="Linke B."/>
            <person name="Mahmud T."/>
            <person name="Martinez-Arias R."/>
            <person name="McHardy A.C."/>
            <person name="Merai M."/>
            <person name="Meyer F."/>
            <person name="Mormann S."/>
            <person name="Munoz-Dorado J."/>
            <person name="Perez J."/>
            <person name="Pradella S."/>
            <person name="Rachid S."/>
            <person name="Raddatz G."/>
            <person name="Rosenau F."/>
            <person name="Rueckert C."/>
            <person name="Sasse F."/>
            <person name="Scharfe M."/>
            <person name="Schuster S.C."/>
            <person name="Suen G."/>
            <person name="Treuner-Lange A."/>
            <person name="Velicer G.J."/>
            <person name="Vorholter F.-J."/>
            <person name="Weissman K.J."/>
            <person name="Welch R.D."/>
            <person name="Wenzel S.C."/>
            <person name="Whitworth D.E."/>
            <person name="Wilhelm S."/>
            <person name="Wittmann C."/>
            <person name="Bloecker H."/>
            <person name="Puehler A."/>
            <person name="Mueller R."/>
        </authorList>
    </citation>
    <scope>NUCLEOTIDE SEQUENCE [LARGE SCALE GENOMIC DNA]</scope>
    <source>
        <strain evidence="2">So ce56</strain>
    </source>
</reference>
<dbReference type="KEGG" id="scl:sce6724"/>
<dbReference type="SUPFAM" id="SSF56300">
    <property type="entry name" value="Metallo-dependent phosphatases"/>
    <property type="match status" value="1"/>
</dbReference>
<dbReference type="eggNOG" id="COG0639">
    <property type="taxonomic scope" value="Bacteria"/>
</dbReference>
<organism evidence="1 2">
    <name type="scientific">Sorangium cellulosum (strain So ce56)</name>
    <name type="common">Polyangium cellulosum (strain So ce56)</name>
    <dbReference type="NCBI Taxonomy" id="448385"/>
    <lineage>
        <taxon>Bacteria</taxon>
        <taxon>Pseudomonadati</taxon>
        <taxon>Myxococcota</taxon>
        <taxon>Polyangia</taxon>
        <taxon>Polyangiales</taxon>
        <taxon>Polyangiaceae</taxon>
        <taxon>Sorangium</taxon>
    </lineage>
</organism>
<evidence type="ECO:0000313" key="1">
    <source>
        <dbReference type="EMBL" id="CAN96893.1"/>
    </source>
</evidence>
<dbReference type="STRING" id="448385.sce6724"/>
<dbReference type="EMBL" id="AM746676">
    <property type="protein sequence ID" value="CAN96893.1"/>
    <property type="molecule type" value="Genomic_DNA"/>
</dbReference>
<dbReference type="Gene3D" id="3.60.21.10">
    <property type="match status" value="1"/>
</dbReference>
<evidence type="ECO:0000313" key="2">
    <source>
        <dbReference type="Proteomes" id="UP000002139"/>
    </source>
</evidence>
<dbReference type="BioCyc" id="SCEL448385:SCE_RS34500-MONOMER"/>
<dbReference type="InterPro" id="IPR029052">
    <property type="entry name" value="Metallo-depent_PP-like"/>
</dbReference>
<name>A9GT32_SORC5</name>
<gene>
    <name evidence="1" type="ordered locus">sce6724</name>
</gene>
<dbReference type="Proteomes" id="UP000002139">
    <property type="component" value="Chromosome"/>
</dbReference>
<protein>
    <submittedName>
        <fullName evidence="1">Uncharacterized protein</fullName>
    </submittedName>
</protein>
<dbReference type="HOGENOM" id="CLU_705619_0_0_7"/>
<dbReference type="RefSeq" id="WP_012239332.1">
    <property type="nucleotide sequence ID" value="NC_010162.1"/>
</dbReference>
<accession>A9GT32</accession>
<dbReference type="OrthoDB" id="5494523at2"/>
<proteinExistence type="predicted"/>
<sequence length="381" mass="41358">MAAPQPTVTPRRIFVMGDPQAPMAKVMAVLASHALLGADGRLVNDVVLVSIGDHFDYDLDDPVGAGAEGLRTLRWLASHDPAQVRLLFGNHDAARVMELAGLDDVRFAAARALGRSIKETRRREGAEAAARRQRDEFAAQFPDVATPGLAARDYASFSESQRELVIELLLRGRFHLALSGVLPDGRAVLLTHAGVTTRELAMLGMPDERDPHRLAAALERQLRAAVDARRTEWQSGARTPLSLEPLHIAGAAGNEGGGLLYHRPACVDRVGGDPAWELDPARPRRFEPRSLPRGLRQVAGHTGHRKCKAELGHDWFTAAAHQKEIGGIRTLRVDGDVVTYDLGILDDRPGAADLYLIDGEMRFTAAADYALLPLAELIVPV</sequence>
<keyword evidence="2" id="KW-1185">Reference proteome</keyword>